<keyword evidence="1" id="KW-1133">Transmembrane helix</keyword>
<dbReference type="EMBL" id="PISE01000019">
    <property type="protein sequence ID" value="PKG23796.1"/>
    <property type="molecule type" value="Genomic_DNA"/>
</dbReference>
<dbReference type="InterPro" id="IPR032713">
    <property type="entry name" value="EmrE"/>
</dbReference>
<feature type="transmembrane region" description="Helical" evidence="1">
    <location>
        <begin position="31"/>
        <end position="52"/>
    </location>
</feature>
<feature type="transmembrane region" description="Helical" evidence="1">
    <location>
        <begin position="284"/>
        <end position="304"/>
    </location>
</feature>
<protein>
    <recommendedName>
        <fullName evidence="4">Multidrug resistance efflux transporter family protein</fullName>
    </recommendedName>
</protein>
<keyword evidence="1" id="KW-0812">Transmembrane</keyword>
<dbReference type="Proteomes" id="UP000233375">
    <property type="component" value="Unassembled WGS sequence"/>
</dbReference>
<name>A0A2N0Z2R8_9BACI</name>
<accession>A0A2N0Z2R8</accession>
<feature type="transmembrane region" description="Helical" evidence="1">
    <location>
        <begin position="194"/>
        <end position="214"/>
    </location>
</feature>
<keyword evidence="1" id="KW-0472">Membrane</keyword>
<keyword evidence="3" id="KW-1185">Reference proteome</keyword>
<reference evidence="2 3" key="1">
    <citation type="journal article" date="2003" name="Int. J. Syst. Evol. Microbiol.">
        <title>Bacillus nealsonii sp. nov., isolated from a spacecraft-assembly facility, whose spores are gamma-radiation resistant.</title>
        <authorList>
            <person name="Venkateswaran K."/>
            <person name="Kempf M."/>
            <person name="Chen F."/>
            <person name="Satomi M."/>
            <person name="Nicholson W."/>
            <person name="Kern R."/>
        </authorList>
    </citation>
    <scope>NUCLEOTIDE SEQUENCE [LARGE SCALE GENOMIC DNA]</scope>
    <source>
        <strain evidence="2 3">FO-92</strain>
    </source>
</reference>
<feature type="transmembrane region" description="Helical" evidence="1">
    <location>
        <begin position="226"/>
        <end position="245"/>
    </location>
</feature>
<comment type="caution">
    <text evidence="2">The sequence shown here is derived from an EMBL/GenBank/DDBJ whole genome shotgun (WGS) entry which is preliminary data.</text>
</comment>
<feature type="transmembrane region" description="Helical" evidence="1">
    <location>
        <begin position="128"/>
        <end position="148"/>
    </location>
</feature>
<evidence type="ECO:0000313" key="2">
    <source>
        <dbReference type="EMBL" id="PKG23796.1"/>
    </source>
</evidence>
<gene>
    <name evidence="2" type="ORF">CWS01_09850</name>
</gene>
<evidence type="ECO:0000313" key="3">
    <source>
        <dbReference type="Proteomes" id="UP000233375"/>
    </source>
</evidence>
<feature type="transmembrane region" description="Helical" evidence="1">
    <location>
        <begin position="72"/>
        <end position="92"/>
    </location>
</feature>
<proteinExistence type="predicted"/>
<sequence>MRAIILGILAAFFFAFTFVLNQAMEMNGGSWVWSASLRYFFMLPVLFIIVLFRKNLTIVWQELKANPIPWILWSSVGFGIFYAFICFAAAYGPGWLVAATWQLTIISGTLLAPLFYEKVGGKQIRKKIPFNSLTFSLLIVFGVLLMQAEYAKEMSIQSTLLCFIPIVIASFAYPLGNRKMMEILDGRLDAYQRVLGMTIASLPFWIILSIYGVYTVGLPSKEQVVQSSIVALFSGVFATILFFAATDIVRNDMQKLGAVEATQSFEVLFALLGEMLFLSAQMPSFISLIGMCFIIVGMVLHSIFSRRSLVIKKSISV</sequence>
<evidence type="ECO:0000256" key="1">
    <source>
        <dbReference type="SAM" id="Phobius"/>
    </source>
</evidence>
<dbReference type="Pfam" id="PF13536">
    <property type="entry name" value="EmrE"/>
    <property type="match status" value="1"/>
</dbReference>
<feature type="transmembrane region" description="Helical" evidence="1">
    <location>
        <begin position="154"/>
        <end position="173"/>
    </location>
</feature>
<dbReference type="RefSeq" id="WP_101177027.1">
    <property type="nucleotide sequence ID" value="NZ_PISE01000019.1"/>
</dbReference>
<organism evidence="2 3">
    <name type="scientific">Niallia nealsonii</name>
    <dbReference type="NCBI Taxonomy" id="115979"/>
    <lineage>
        <taxon>Bacteria</taxon>
        <taxon>Bacillati</taxon>
        <taxon>Bacillota</taxon>
        <taxon>Bacilli</taxon>
        <taxon>Bacillales</taxon>
        <taxon>Bacillaceae</taxon>
        <taxon>Niallia</taxon>
    </lineage>
</organism>
<evidence type="ECO:0008006" key="4">
    <source>
        <dbReference type="Google" id="ProtNLM"/>
    </source>
</evidence>
<feature type="transmembrane region" description="Helical" evidence="1">
    <location>
        <begin position="257"/>
        <end position="278"/>
    </location>
</feature>
<dbReference type="AlphaFoldDB" id="A0A2N0Z2R8"/>
<dbReference type="OrthoDB" id="3457556at2"/>
<feature type="transmembrane region" description="Helical" evidence="1">
    <location>
        <begin position="98"/>
        <end position="116"/>
    </location>
</feature>